<dbReference type="Gene3D" id="3.40.1440.10">
    <property type="entry name" value="GIY-YIG endonuclease"/>
    <property type="match status" value="1"/>
</dbReference>
<gene>
    <name evidence="17" type="ordered locus">Thicy_0840</name>
</gene>
<sequence>MTQTWTWWSAKPVGFNLEDWVLVDIETTGGKPGLDEIIEIAVQRFHQGEWVQSWQQLIRPHRTIPPWITRLTGISNAMVAEAPLFEEIAEDLAALLADKVFVAHNARFDYGFIKHQFKRIGIDWRATTLCTVKLSRQLFPEHKRHGLDHLVTRYALPQVDRHRAMGDVDLVAAFLAQLTHEVSADRIWSLLAELLAQPSLPANLDPSELADCEDVPGVYRFYGAQGQLLYVGKSVQLRTRILSHFTQDHRAAKNLKMVSEIHHVDWTECDGDLSAQLLESQQIKTLSPQYNVKLRKHTRLWRWVRHLNQDGYAQMKLVANDGLTADELHQSFGLFRSQKQAEEAMRTKVKDANLCQRLTGLDKKAKGSCFAYQLKQCRGACVQEELPLAYNLRQDLALQTWQQQAWPWQGPVLVRETPTSERGLLVYQWQVITDVEDETSLFEALSSRPACEQSLDLDAYRILCKFLLKPPAGMVIKPLVWLEEGGEIHG</sequence>
<evidence type="ECO:0000256" key="2">
    <source>
        <dbReference type="ARBA" id="ARBA00022722"/>
    </source>
</evidence>
<keyword evidence="6" id="KW-0269">Exonuclease</keyword>
<reference evidence="17 18" key="1">
    <citation type="submission" date="2011-05" db="EMBL/GenBank/DDBJ databases">
        <title>Complete sequence of Thioalkalimicrobium cyclicum ALM1.</title>
        <authorList>
            <consortium name="US DOE Joint Genome Institute"/>
            <person name="Lucas S."/>
            <person name="Han J."/>
            <person name="Lapidus A."/>
            <person name="Cheng J.-F."/>
            <person name="Goodwin L."/>
            <person name="Pitluck S."/>
            <person name="Peters L."/>
            <person name="Mikhailova N."/>
            <person name="Davenport K."/>
            <person name="Han C."/>
            <person name="Tapia R."/>
            <person name="Land M."/>
            <person name="Hauser L."/>
            <person name="Kyrpides N."/>
            <person name="Ivanova N."/>
            <person name="Pagani I."/>
            <person name="Kappler U."/>
            <person name="Woyke T."/>
        </authorList>
    </citation>
    <scope>NUCLEOTIDE SEQUENCE [LARGE SCALE GENOMIC DNA]</scope>
    <source>
        <strain evidence="18">DSM 14477 / JCM 11371 / ALM1</strain>
    </source>
</reference>
<evidence type="ECO:0000256" key="14">
    <source>
        <dbReference type="ARBA" id="ARBA00042732"/>
    </source>
</evidence>
<name>F6DCM6_THICA</name>
<evidence type="ECO:0000256" key="9">
    <source>
        <dbReference type="ARBA" id="ARBA00023236"/>
    </source>
</evidence>
<dbReference type="InterPro" id="IPR012337">
    <property type="entry name" value="RNaseH-like_sf"/>
</dbReference>
<keyword evidence="18" id="KW-1185">Reference proteome</keyword>
<protein>
    <recommendedName>
        <fullName evidence="12">Excinuclease cho</fullName>
        <ecNumber evidence="1">2.7.7.7</ecNumber>
    </recommendedName>
    <alternativeName>
        <fullName evidence="14">Endonuclease cho</fullName>
    </alternativeName>
    <alternativeName>
        <fullName evidence="13">UvrC homolog protein</fullName>
    </alternativeName>
</protein>
<dbReference type="eggNOG" id="COG0322">
    <property type="taxonomic scope" value="Bacteria"/>
</dbReference>
<accession>F6DCM6</accession>
<dbReference type="GO" id="GO:0009432">
    <property type="term" value="P:SOS response"/>
    <property type="evidence" value="ECO:0007669"/>
    <property type="project" value="UniProtKB-KW"/>
</dbReference>
<keyword evidence="9" id="KW-0742">SOS response</keyword>
<evidence type="ECO:0000256" key="1">
    <source>
        <dbReference type="ARBA" id="ARBA00012417"/>
    </source>
</evidence>
<dbReference type="InterPro" id="IPR050066">
    <property type="entry name" value="UvrABC_protein_C"/>
</dbReference>
<dbReference type="GO" id="GO:0006260">
    <property type="term" value="P:DNA replication"/>
    <property type="evidence" value="ECO:0007669"/>
    <property type="project" value="InterPro"/>
</dbReference>
<dbReference type="InterPro" id="IPR047296">
    <property type="entry name" value="GIY-YIG_UvrC_Cho"/>
</dbReference>
<dbReference type="SUPFAM" id="SSF82771">
    <property type="entry name" value="GIY-YIG endonuclease"/>
    <property type="match status" value="1"/>
</dbReference>
<comment type="catalytic activity">
    <reaction evidence="15">
        <text>DNA(n) + a 2'-deoxyribonucleoside 5'-triphosphate = DNA(n+1) + diphosphate</text>
        <dbReference type="Rhea" id="RHEA:22508"/>
        <dbReference type="Rhea" id="RHEA-COMP:17339"/>
        <dbReference type="Rhea" id="RHEA-COMP:17340"/>
        <dbReference type="ChEBI" id="CHEBI:33019"/>
        <dbReference type="ChEBI" id="CHEBI:61560"/>
        <dbReference type="ChEBI" id="CHEBI:173112"/>
        <dbReference type="EC" id="2.7.7.7"/>
    </reaction>
</comment>
<evidence type="ECO:0000256" key="11">
    <source>
        <dbReference type="ARBA" id="ARBA00026073"/>
    </source>
</evidence>
<dbReference type="PANTHER" id="PTHR30562:SF10">
    <property type="entry name" value="EXCINUCLEASE CHO"/>
    <property type="match status" value="1"/>
</dbReference>
<dbReference type="PROSITE" id="PS50164">
    <property type="entry name" value="GIY_YIG"/>
    <property type="match status" value="1"/>
</dbReference>
<dbReference type="Proteomes" id="UP000009232">
    <property type="component" value="Chromosome"/>
</dbReference>
<evidence type="ECO:0000256" key="3">
    <source>
        <dbReference type="ARBA" id="ARBA00022763"/>
    </source>
</evidence>
<dbReference type="GO" id="GO:0003887">
    <property type="term" value="F:DNA-directed DNA polymerase activity"/>
    <property type="evidence" value="ECO:0007669"/>
    <property type="project" value="UniProtKB-EC"/>
</dbReference>
<evidence type="ECO:0000256" key="6">
    <source>
        <dbReference type="ARBA" id="ARBA00022839"/>
    </source>
</evidence>
<dbReference type="AlphaFoldDB" id="F6DCM6"/>
<dbReference type="InterPro" id="IPR035901">
    <property type="entry name" value="GIY-YIG_endonuc_sf"/>
</dbReference>
<keyword evidence="2" id="KW-0540">Nuclease</keyword>
<dbReference type="GO" id="GO:0004527">
    <property type="term" value="F:exonuclease activity"/>
    <property type="evidence" value="ECO:0007669"/>
    <property type="project" value="UniProtKB-KW"/>
</dbReference>
<dbReference type="KEGG" id="tcy:Thicy_0840"/>
<dbReference type="RefSeq" id="WP_013835390.1">
    <property type="nucleotide sequence ID" value="NC_015581.1"/>
</dbReference>
<organism evidence="17 18">
    <name type="scientific">Thiomicrospira cyclica (strain DSM 14477 / JCM 11371 / ALM1)</name>
    <name type="common">Thioalkalimicrobium cyclicum</name>
    <dbReference type="NCBI Taxonomy" id="717773"/>
    <lineage>
        <taxon>Bacteria</taxon>
        <taxon>Pseudomonadati</taxon>
        <taxon>Pseudomonadota</taxon>
        <taxon>Gammaproteobacteria</taxon>
        <taxon>Thiotrichales</taxon>
        <taxon>Piscirickettsiaceae</taxon>
        <taxon>Thiomicrospira</taxon>
    </lineage>
</organism>
<dbReference type="Pfam" id="PF01541">
    <property type="entry name" value="GIY-YIG"/>
    <property type="match status" value="1"/>
</dbReference>
<evidence type="ECO:0000256" key="4">
    <source>
        <dbReference type="ARBA" id="ARBA00022769"/>
    </source>
</evidence>
<evidence type="ECO:0000313" key="17">
    <source>
        <dbReference type="EMBL" id="AEG31612.1"/>
    </source>
</evidence>
<keyword evidence="17" id="KW-0808">Transferase</keyword>
<evidence type="ECO:0000256" key="5">
    <source>
        <dbReference type="ARBA" id="ARBA00022801"/>
    </source>
</evidence>
<keyword evidence="4" id="KW-0228">DNA excision</keyword>
<dbReference type="SUPFAM" id="SSF53098">
    <property type="entry name" value="Ribonuclease H-like"/>
    <property type="match status" value="1"/>
</dbReference>
<dbReference type="STRING" id="717773.Thicy_0840"/>
<keyword evidence="3" id="KW-0227">DNA damage</keyword>
<dbReference type="Pfam" id="PF00929">
    <property type="entry name" value="RNase_T"/>
    <property type="match status" value="1"/>
</dbReference>
<dbReference type="NCBIfam" id="TIGR00573">
    <property type="entry name" value="dnaq"/>
    <property type="match status" value="1"/>
</dbReference>
<evidence type="ECO:0000256" key="8">
    <source>
        <dbReference type="ARBA" id="ARBA00023204"/>
    </source>
</evidence>
<evidence type="ECO:0000256" key="12">
    <source>
        <dbReference type="ARBA" id="ARBA00040756"/>
    </source>
</evidence>
<dbReference type="InterPro" id="IPR000305">
    <property type="entry name" value="GIY-YIG_endonuc"/>
</dbReference>
<evidence type="ECO:0000256" key="7">
    <source>
        <dbReference type="ARBA" id="ARBA00022881"/>
    </source>
</evidence>
<dbReference type="eggNOG" id="COG2176">
    <property type="taxonomic scope" value="Bacteria"/>
</dbReference>
<keyword evidence="5" id="KW-0378">Hydrolase</keyword>
<proteinExistence type="predicted"/>
<dbReference type="CDD" id="cd06127">
    <property type="entry name" value="DEDDh"/>
    <property type="match status" value="1"/>
</dbReference>
<evidence type="ECO:0000256" key="15">
    <source>
        <dbReference type="ARBA" id="ARBA00049244"/>
    </source>
</evidence>
<dbReference type="InterPro" id="IPR006054">
    <property type="entry name" value="DnaQ"/>
</dbReference>
<evidence type="ECO:0000256" key="13">
    <source>
        <dbReference type="ARBA" id="ARBA00042138"/>
    </source>
</evidence>
<dbReference type="Gene3D" id="3.30.420.10">
    <property type="entry name" value="Ribonuclease H-like superfamily/Ribonuclease H"/>
    <property type="match status" value="1"/>
</dbReference>
<keyword evidence="7" id="KW-0267">Excision nuclease</keyword>
<comment type="subunit">
    <text evidence="11">DNA polymerase III contains a core (composed of alpha, epsilon and theta chains) that associates with a tau subunit. This core dimerizes to form the POLIII' complex. PolIII' associates with the gamma complex (composed of gamma, delta, delta', psi and chi chains) and with the beta chain to form the complete DNA polymerase III complex.</text>
</comment>
<feature type="domain" description="GIY-YIG" evidence="16">
    <location>
        <begin position="214"/>
        <end position="292"/>
    </location>
</feature>
<dbReference type="EMBL" id="CP002776">
    <property type="protein sequence ID" value="AEG31612.1"/>
    <property type="molecule type" value="Genomic_DNA"/>
</dbReference>
<comment type="function">
    <text evidence="10">DNA polymerase III is a complex, multichain enzyme responsible for most of the replicative synthesis in bacteria. The epsilon subunit contain the editing function and is a proofreading 3'-5' exonuclease.</text>
</comment>
<evidence type="ECO:0000259" key="16">
    <source>
        <dbReference type="PROSITE" id="PS50164"/>
    </source>
</evidence>
<dbReference type="SMART" id="SM00465">
    <property type="entry name" value="GIYc"/>
    <property type="match status" value="1"/>
</dbReference>
<dbReference type="InterPro" id="IPR036397">
    <property type="entry name" value="RNaseH_sf"/>
</dbReference>
<dbReference type="GO" id="GO:0009380">
    <property type="term" value="C:excinuclease repair complex"/>
    <property type="evidence" value="ECO:0007669"/>
    <property type="project" value="TreeGrafter"/>
</dbReference>
<evidence type="ECO:0000313" key="18">
    <source>
        <dbReference type="Proteomes" id="UP000009232"/>
    </source>
</evidence>
<dbReference type="InterPro" id="IPR013520">
    <property type="entry name" value="Ribonucl_H"/>
</dbReference>
<dbReference type="HOGENOM" id="CLU_030720_0_0_6"/>
<keyword evidence="8" id="KW-0234">DNA repair</keyword>
<keyword evidence="17" id="KW-0548">Nucleotidyltransferase</keyword>
<dbReference type="PANTHER" id="PTHR30562">
    <property type="entry name" value="UVRC/OXIDOREDUCTASE"/>
    <property type="match status" value="1"/>
</dbReference>
<dbReference type="GO" id="GO:0006289">
    <property type="term" value="P:nucleotide-excision repair"/>
    <property type="evidence" value="ECO:0007669"/>
    <property type="project" value="InterPro"/>
</dbReference>
<dbReference type="FunFam" id="3.30.420.10:FF:000045">
    <property type="entry name" value="3'-5' exonuclease DinG"/>
    <property type="match status" value="1"/>
</dbReference>
<dbReference type="EC" id="2.7.7.7" evidence="1"/>
<dbReference type="OrthoDB" id="9803913at2"/>
<dbReference type="CDD" id="cd10434">
    <property type="entry name" value="GIY-YIG_UvrC_Cho"/>
    <property type="match status" value="1"/>
</dbReference>
<evidence type="ECO:0000256" key="10">
    <source>
        <dbReference type="ARBA" id="ARBA00025483"/>
    </source>
</evidence>
<dbReference type="SMART" id="SM00479">
    <property type="entry name" value="EXOIII"/>
    <property type="match status" value="1"/>
</dbReference>
<dbReference type="GO" id="GO:0003677">
    <property type="term" value="F:DNA binding"/>
    <property type="evidence" value="ECO:0007669"/>
    <property type="project" value="InterPro"/>
</dbReference>